<dbReference type="STRING" id="76193.A0A194QSA7"/>
<dbReference type="GO" id="GO:0005930">
    <property type="term" value="C:axoneme"/>
    <property type="evidence" value="ECO:0007669"/>
    <property type="project" value="TreeGrafter"/>
</dbReference>
<reference evidence="1 2" key="1">
    <citation type="journal article" date="2015" name="Nat. Commun.">
        <title>Outbred genome sequencing and CRISPR/Cas9 gene editing in butterflies.</title>
        <authorList>
            <person name="Li X."/>
            <person name="Fan D."/>
            <person name="Zhang W."/>
            <person name="Liu G."/>
            <person name="Zhang L."/>
            <person name="Zhao L."/>
            <person name="Fang X."/>
            <person name="Chen L."/>
            <person name="Dong Y."/>
            <person name="Chen Y."/>
            <person name="Ding Y."/>
            <person name="Zhao R."/>
            <person name="Feng M."/>
            <person name="Zhu Y."/>
            <person name="Feng Y."/>
            <person name="Jiang X."/>
            <person name="Zhu D."/>
            <person name="Xiang H."/>
            <person name="Feng X."/>
            <person name="Li S."/>
            <person name="Wang J."/>
            <person name="Zhang G."/>
            <person name="Kronforst M.R."/>
            <person name="Wang W."/>
        </authorList>
    </citation>
    <scope>NUCLEOTIDE SEQUENCE [LARGE SCALE GENOMIC DNA]</scope>
    <source>
        <strain evidence="1">Ya'a_city_454_Pm</strain>
        <tissue evidence="1">Whole body</tissue>
    </source>
</reference>
<dbReference type="InterPro" id="IPR033305">
    <property type="entry name" value="Hydin-like"/>
</dbReference>
<protein>
    <submittedName>
        <fullName evidence="1">Hydrocephalus-inducing protein-like</fullName>
    </submittedName>
</protein>
<sequence>MSEAQEFVPVHCNKLKGYVEGGTSTDVVFSFSPPAPGVYESQWKFIIPIHSLVINLLVVGFVRESNVVFVPTILLIRNSLVGFTSENVVKLKNNEDECLTFEFKGNSLCDESGETPVVIMPERGILKPHSETPINIIYTPIYDGPLSFKIFCSIKHLTKVLTLCVNALSYSIKPIVTYYLIGNEHTLKSEAVTNIHLDKTASTYERTVPFVIKNDGSATFFFEWHYSSTPVKKYLKVDIEPSIGHVTPGNQVECILHFNLKQVPVHAFPVTLSIVDGPEYEIYLHAEIEKPKYHFSCMEFDFGKCIVNAPETTYKKNIAFENSDEVPLTIDLNFSNLPELYVQYNKEYAVEPRGRMKISIYFRPKEVKVYEFKLQFWVNTLCEEIVTIRGEGVPLLFDLYDGCQKSFDLGPVKVGDKIVRQIEVMNHSKVPIDASFSFKDTYALVDDTNKSEATSICLGFRASVQGSDPGHDRDEMLKAYKEDKIQEQIALDIQNALSSLKVIPNKCTIQPYHKVPLKIQFKPVGIMTKLNVQPLKTAEFTISPIEGNIAARTDVTFTVTFRPANNNPFIKVWASCNIENYKPLELALYATCIDAGAVQNKTIIMECPVREIQTEHLVVTNPTDEMWLVLSEVTGDAFTTLKEFNVEANTTYDIPIYFKPKYFGKHEGQVLYSPLGESALFINLIGIATHPNPNGNLSLIVKEKDVHTEELLVYNITEFPESYIVTSEIVKIFPDKYEGYYEIKHPDTIKVWGEATAICRWSFVCYEQCEMEAKVTFTNEETREYQFYNITITVIPSGIKGTMIFESRARESVQKELSIFNPLSTEAEFNIHCEQHIRTDEMWLVLSEVTGDAFTTLKEFNVEANTTFDIPIYFKPKYFGKHEGQVLYSPLGESALFINLIGIATHPNPNGNLSLIVKEKDVHTEELLVYNITEFPESYIVTSEIVKIFPDKYEGYYEIKHPDTIKVWGEATAICRWSLVCYEQCEMEAKVTFTNEETREYQFYNITITVIPSGIKGTMIFESRARESVQKELSIFNPLSTEAEFNIHCENLDSCEVIKINRNSKAPITLTYAPLVVGETEEYLQVFNPLVGAYMYKVTLICLPAKEKNLEFTTSIGSSVPLRLRVQNKTDLKTEFNITVSHPSIIIDEKYALGPFEKGKVQAWFEPIEIGCQDCRVSLNSPTAGEFVYNIKGIGTKPKPQGPYLVKRGDFTTITFKNVFMDTRTFKFSVDQEEFYLKSVYETVKPKKELYLPVYLIQTPDDEVPTGCLTIETHEPSEPKVQWTFFLQGVP</sequence>
<gene>
    <name evidence="1" type="ORF">RR48_14165</name>
</gene>
<dbReference type="EMBL" id="KQ461196">
    <property type="protein sequence ID" value="KPJ06426.1"/>
    <property type="molecule type" value="Genomic_DNA"/>
</dbReference>
<dbReference type="InParanoid" id="A0A194QSA7"/>
<dbReference type="GO" id="GO:0003341">
    <property type="term" value="P:cilium movement"/>
    <property type="evidence" value="ECO:0007669"/>
    <property type="project" value="TreeGrafter"/>
</dbReference>
<evidence type="ECO:0000313" key="1">
    <source>
        <dbReference type="EMBL" id="KPJ06426.1"/>
    </source>
</evidence>
<dbReference type="Gene3D" id="2.60.40.10">
    <property type="entry name" value="Immunoglobulins"/>
    <property type="match status" value="3"/>
</dbReference>
<accession>A0A194QSA7</accession>
<dbReference type="PANTHER" id="PTHR23053">
    <property type="entry name" value="DLEC1 DELETED IN LUNG AND ESOPHAGEAL CANCER 1"/>
    <property type="match status" value="1"/>
</dbReference>
<evidence type="ECO:0000313" key="2">
    <source>
        <dbReference type="Proteomes" id="UP000053240"/>
    </source>
</evidence>
<dbReference type="PANTHER" id="PTHR23053:SF0">
    <property type="entry name" value="HYDROCEPHALUS-INDUCING PROTEIN HOMOLOG"/>
    <property type="match status" value="1"/>
</dbReference>
<keyword evidence="2" id="KW-1185">Reference proteome</keyword>
<dbReference type="GO" id="GO:1904158">
    <property type="term" value="P:axonemal central apparatus assembly"/>
    <property type="evidence" value="ECO:0007669"/>
    <property type="project" value="TreeGrafter"/>
</dbReference>
<name>A0A194QSA7_PAPMA</name>
<proteinExistence type="predicted"/>
<dbReference type="InterPro" id="IPR013783">
    <property type="entry name" value="Ig-like_fold"/>
</dbReference>
<organism evidence="1 2">
    <name type="scientific">Papilio machaon</name>
    <name type="common">Old World swallowtail butterfly</name>
    <dbReference type="NCBI Taxonomy" id="76193"/>
    <lineage>
        <taxon>Eukaryota</taxon>
        <taxon>Metazoa</taxon>
        <taxon>Ecdysozoa</taxon>
        <taxon>Arthropoda</taxon>
        <taxon>Hexapoda</taxon>
        <taxon>Insecta</taxon>
        <taxon>Pterygota</taxon>
        <taxon>Neoptera</taxon>
        <taxon>Endopterygota</taxon>
        <taxon>Lepidoptera</taxon>
        <taxon>Glossata</taxon>
        <taxon>Ditrysia</taxon>
        <taxon>Papilionoidea</taxon>
        <taxon>Papilionidae</taxon>
        <taxon>Papilioninae</taxon>
        <taxon>Papilio</taxon>
    </lineage>
</organism>
<dbReference type="Proteomes" id="UP000053240">
    <property type="component" value="Unassembled WGS sequence"/>
</dbReference>